<protein>
    <submittedName>
        <fullName evidence="5">C-C motif chemokine 16</fullName>
    </submittedName>
</protein>
<dbReference type="GO" id="GO:0005615">
    <property type="term" value="C:extracellular space"/>
    <property type="evidence" value="ECO:0007669"/>
    <property type="project" value="UniProtKB-KW"/>
</dbReference>
<dbReference type="GO" id="GO:0030335">
    <property type="term" value="P:positive regulation of cell migration"/>
    <property type="evidence" value="ECO:0007669"/>
    <property type="project" value="TreeGrafter"/>
</dbReference>
<evidence type="ECO:0000256" key="1">
    <source>
        <dbReference type="ARBA" id="ARBA00022500"/>
    </source>
</evidence>
<dbReference type="PANTHER" id="PTHR12015:SF21">
    <property type="entry name" value="C-C MOTIF CHEMOKINE 16"/>
    <property type="match status" value="1"/>
</dbReference>
<dbReference type="CDD" id="cd00272">
    <property type="entry name" value="Chemokine_CC"/>
    <property type="match status" value="1"/>
</dbReference>
<dbReference type="STRING" id="9627.ENSVVUP00000027777"/>
<name>A0A3Q7RYL8_VULVU</name>
<dbReference type="PANTHER" id="PTHR12015">
    <property type="entry name" value="SMALL INDUCIBLE CYTOKINE A"/>
    <property type="match status" value="1"/>
</dbReference>
<dbReference type="InterPro" id="IPR036048">
    <property type="entry name" value="Interleukin_8-like_sf"/>
</dbReference>
<dbReference type="GO" id="GO:0008009">
    <property type="term" value="F:chemokine activity"/>
    <property type="evidence" value="ECO:0007669"/>
    <property type="project" value="InterPro"/>
</dbReference>
<dbReference type="GO" id="GO:0070098">
    <property type="term" value="P:chemokine-mediated signaling pathway"/>
    <property type="evidence" value="ECO:0007669"/>
    <property type="project" value="TreeGrafter"/>
</dbReference>
<dbReference type="FunFam" id="2.40.50.40:FF:000034">
    <property type="entry name" value="C-C motif chemokine"/>
    <property type="match status" value="1"/>
</dbReference>
<dbReference type="GO" id="GO:0061844">
    <property type="term" value="P:antimicrobial humoral immune response mediated by antimicrobial peptide"/>
    <property type="evidence" value="ECO:0007669"/>
    <property type="project" value="TreeGrafter"/>
</dbReference>
<evidence type="ECO:0000313" key="5">
    <source>
        <dbReference type="RefSeq" id="XP_025852042.1"/>
    </source>
</evidence>
<dbReference type="GO" id="GO:0006954">
    <property type="term" value="P:inflammatory response"/>
    <property type="evidence" value="ECO:0007669"/>
    <property type="project" value="TreeGrafter"/>
</dbReference>
<sequence>MLRVQRAVKSEWMTSLPWKLKGPPERMKFSLTAFLLLIFILILTTPALHGQSKIPESVNSSPTCCLRHHEKVFPKKLVAGYRKALNCYLPAIIFVTKKNRDICSNPQDKWVQEYIKDPKIPLLPPRNMARVKSIRP</sequence>
<organism evidence="4 5">
    <name type="scientific">Vulpes vulpes</name>
    <name type="common">Red fox</name>
    <dbReference type="NCBI Taxonomy" id="9627"/>
    <lineage>
        <taxon>Eukaryota</taxon>
        <taxon>Metazoa</taxon>
        <taxon>Chordata</taxon>
        <taxon>Craniata</taxon>
        <taxon>Vertebrata</taxon>
        <taxon>Euteleostomi</taxon>
        <taxon>Mammalia</taxon>
        <taxon>Eutheria</taxon>
        <taxon>Laurasiatheria</taxon>
        <taxon>Carnivora</taxon>
        <taxon>Caniformia</taxon>
        <taxon>Canidae</taxon>
        <taxon>Vulpes</taxon>
    </lineage>
</organism>
<dbReference type="GO" id="GO:0048020">
    <property type="term" value="F:CCR chemokine receptor binding"/>
    <property type="evidence" value="ECO:0007669"/>
    <property type="project" value="TreeGrafter"/>
</dbReference>
<keyword evidence="4" id="KW-1185">Reference proteome</keyword>
<reference key="1">
    <citation type="submission" date="2019-01" db="UniProtKB">
        <authorList>
            <consortium name="RefSeq"/>
        </authorList>
    </citation>
    <scope>IDENTIFICATION</scope>
</reference>
<dbReference type="SMART" id="SM00199">
    <property type="entry name" value="SCY"/>
    <property type="match status" value="1"/>
</dbReference>
<reference evidence="5" key="3">
    <citation type="submission" date="2025-08" db="UniProtKB">
        <authorList>
            <consortium name="RefSeq"/>
        </authorList>
    </citation>
    <scope>IDENTIFICATION</scope>
    <source>
        <tissue evidence="5">Cell line</tissue>
    </source>
</reference>
<dbReference type="AlphaFoldDB" id="A0A3Q7RYL8"/>
<dbReference type="InterPro" id="IPR039809">
    <property type="entry name" value="Chemokine_b/g/d"/>
</dbReference>
<evidence type="ECO:0000313" key="4">
    <source>
        <dbReference type="Proteomes" id="UP001652641"/>
    </source>
</evidence>
<dbReference type="SUPFAM" id="SSF54117">
    <property type="entry name" value="Interleukin 8-like chemokines"/>
    <property type="match status" value="1"/>
</dbReference>
<reference evidence="4" key="2">
    <citation type="submission" date="2025-05" db="UniProtKB">
        <authorList>
            <consortium name="RefSeq"/>
        </authorList>
    </citation>
    <scope>NUCLEOTIDE SEQUENCE [LARGE SCALE GENOMIC DNA]</scope>
</reference>
<dbReference type="Pfam" id="PF00048">
    <property type="entry name" value="IL8"/>
    <property type="match status" value="1"/>
</dbReference>
<dbReference type="RefSeq" id="XP_025852042.1">
    <property type="nucleotide sequence ID" value="XM_025996257.2"/>
</dbReference>
<dbReference type="Gene3D" id="2.40.50.40">
    <property type="match status" value="1"/>
</dbReference>
<dbReference type="Proteomes" id="UP001652641">
    <property type="component" value="Chromosome 2"/>
</dbReference>
<keyword evidence="1" id="KW-0145">Chemotaxis</keyword>
<feature type="domain" description="Chemokine interleukin-8-like" evidence="3">
    <location>
        <begin position="61"/>
        <end position="118"/>
    </location>
</feature>
<proteinExistence type="predicted"/>
<gene>
    <name evidence="5" type="primary">CCL16</name>
</gene>
<dbReference type="GO" id="GO:0048245">
    <property type="term" value="P:eosinophil chemotaxis"/>
    <property type="evidence" value="ECO:0007669"/>
    <property type="project" value="TreeGrafter"/>
</dbReference>
<evidence type="ECO:0000259" key="3">
    <source>
        <dbReference type="SMART" id="SM00199"/>
    </source>
</evidence>
<dbReference type="InterPro" id="IPR001811">
    <property type="entry name" value="Chemokine_IL8-like_dom"/>
</dbReference>
<evidence type="ECO:0000256" key="2">
    <source>
        <dbReference type="ARBA" id="ARBA00022514"/>
    </source>
</evidence>
<keyword evidence="2" id="KW-0202">Cytokine</keyword>
<accession>A0A3Q7RYL8</accession>
<dbReference type="CTD" id="6360"/>
<dbReference type="GeneID" id="112918097"/>
<dbReference type="KEGG" id="vvp:112918097"/>